<evidence type="ECO:0000313" key="9">
    <source>
        <dbReference type="EMBL" id="PHZ11278.1"/>
    </source>
</evidence>
<organism evidence="9 10">
    <name type="scientific">Rhizopus microsporus ATCC 52813</name>
    <dbReference type="NCBI Taxonomy" id="1340429"/>
    <lineage>
        <taxon>Eukaryota</taxon>
        <taxon>Fungi</taxon>
        <taxon>Fungi incertae sedis</taxon>
        <taxon>Mucoromycota</taxon>
        <taxon>Mucoromycotina</taxon>
        <taxon>Mucoromycetes</taxon>
        <taxon>Mucorales</taxon>
        <taxon>Mucorineae</taxon>
        <taxon>Rhizopodaceae</taxon>
        <taxon>Rhizopus</taxon>
    </lineage>
</organism>
<evidence type="ECO:0000256" key="7">
    <source>
        <dbReference type="SAM" id="MobiDB-lite"/>
    </source>
</evidence>
<evidence type="ECO:0000313" key="10">
    <source>
        <dbReference type="Proteomes" id="UP000242254"/>
    </source>
</evidence>
<dbReference type="Pfam" id="PF00320">
    <property type="entry name" value="GATA"/>
    <property type="match status" value="1"/>
</dbReference>
<protein>
    <recommendedName>
        <fullName evidence="8">GATA-type domain-containing protein</fullName>
    </recommendedName>
</protein>
<feature type="domain" description="GATA-type" evidence="8">
    <location>
        <begin position="361"/>
        <end position="392"/>
    </location>
</feature>
<evidence type="ECO:0000256" key="2">
    <source>
        <dbReference type="ARBA" id="ARBA00022771"/>
    </source>
</evidence>
<dbReference type="SUPFAM" id="SSF57716">
    <property type="entry name" value="Glucocorticoid receptor-like (DNA-binding domain)"/>
    <property type="match status" value="1"/>
</dbReference>
<evidence type="ECO:0000256" key="6">
    <source>
        <dbReference type="PROSITE-ProRule" id="PRU00094"/>
    </source>
</evidence>
<dbReference type="EMBL" id="KZ303852">
    <property type="protein sequence ID" value="PHZ11278.1"/>
    <property type="molecule type" value="Genomic_DNA"/>
</dbReference>
<accession>A0A2G4SR69</accession>
<dbReference type="Gene3D" id="3.30.50.10">
    <property type="entry name" value="Erythroid Transcription Factor GATA-1, subunit A"/>
    <property type="match status" value="1"/>
</dbReference>
<dbReference type="PROSITE" id="PS50114">
    <property type="entry name" value="GATA_ZN_FINGER_2"/>
    <property type="match status" value="1"/>
</dbReference>
<dbReference type="STRING" id="1340429.A0A2G4SR69"/>
<reference evidence="9 10" key="1">
    <citation type="journal article" date="2016" name="Proc. Natl. Acad. Sci. U.S.A.">
        <title>Lipid metabolic changes in an early divergent fungus govern the establishment of a mutualistic symbiosis with endobacteria.</title>
        <authorList>
            <person name="Lastovetsky O.A."/>
            <person name="Gaspar M.L."/>
            <person name="Mondo S.J."/>
            <person name="LaButti K.M."/>
            <person name="Sandor L."/>
            <person name="Grigoriev I.V."/>
            <person name="Henry S.A."/>
            <person name="Pawlowska T.E."/>
        </authorList>
    </citation>
    <scope>NUCLEOTIDE SEQUENCE [LARGE SCALE GENOMIC DNA]</scope>
    <source>
        <strain evidence="9 10">ATCC 52813</strain>
    </source>
</reference>
<sequence length="423" mass="49028">MSSVCFWAILSADNFRFIYVSDTTRRSHIKDRILNHSLLNFIHPEELPLAKADLLHFMKIKTLASAVTRCRLNKITEEHNQEWIMTDIIMYPATSRTLLTFFHDCHQETCYDYREFYYNVNEMKQSIENYMAPTLLDHLFRVFQIYDNSTYQLLASWPLPVDHLKCIMQTPDKLHHPLYSQEAQRQFIEDVSRLTQNMTVKEINSGHLLQPRLGCCQHIFSNSTVTLDPLGQCDVESIIIYFGPIVFATFQVTPVHPQSYHRPASIQSEFRRMPRIHELLNDQILLIPPKAPKVDDNTIQQQLVSSHGRIGANNDSDTSDRSNINMESSGGSSISNSKDNNNHDKLSAFKTWKGRFIVREKKCEYCQVSTSPEWRRGPSGHKTLCNACGLRYARLVAKQEKQQHISNNDELVRLSNPQKKKKL</sequence>
<dbReference type="AlphaFoldDB" id="A0A2G4SR69"/>
<keyword evidence="4" id="KW-0805">Transcription regulation</keyword>
<dbReference type="InterPro" id="IPR000679">
    <property type="entry name" value="Znf_GATA"/>
</dbReference>
<dbReference type="GO" id="GO:0008270">
    <property type="term" value="F:zinc ion binding"/>
    <property type="evidence" value="ECO:0007669"/>
    <property type="project" value="UniProtKB-KW"/>
</dbReference>
<dbReference type="GeneID" id="35440011"/>
<dbReference type="PANTHER" id="PTHR47172:SF24">
    <property type="entry name" value="GATA ZINC FINGER DOMAIN-CONTAINING PROTEIN 14-RELATED"/>
    <property type="match status" value="1"/>
</dbReference>
<dbReference type="SMART" id="SM00401">
    <property type="entry name" value="ZnF_GATA"/>
    <property type="match status" value="1"/>
</dbReference>
<keyword evidence="1" id="KW-0479">Metal-binding</keyword>
<evidence type="ECO:0000256" key="4">
    <source>
        <dbReference type="ARBA" id="ARBA00023015"/>
    </source>
</evidence>
<gene>
    <name evidence="9" type="ORF">RHIMIDRAFT_238717</name>
</gene>
<keyword evidence="2 6" id="KW-0863">Zinc-finger</keyword>
<keyword evidence="10" id="KW-1185">Reference proteome</keyword>
<evidence type="ECO:0000256" key="1">
    <source>
        <dbReference type="ARBA" id="ARBA00022723"/>
    </source>
</evidence>
<dbReference type="GO" id="GO:0006355">
    <property type="term" value="P:regulation of DNA-templated transcription"/>
    <property type="evidence" value="ECO:0007669"/>
    <property type="project" value="InterPro"/>
</dbReference>
<evidence type="ECO:0000256" key="5">
    <source>
        <dbReference type="ARBA" id="ARBA00023163"/>
    </source>
</evidence>
<keyword evidence="3" id="KW-0862">Zinc</keyword>
<evidence type="ECO:0000259" key="8">
    <source>
        <dbReference type="PROSITE" id="PS50114"/>
    </source>
</evidence>
<evidence type="ECO:0000256" key="3">
    <source>
        <dbReference type="ARBA" id="ARBA00022833"/>
    </source>
</evidence>
<dbReference type="GO" id="GO:0043565">
    <property type="term" value="F:sequence-specific DNA binding"/>
    <property type="evidence" value="ECO:0007669"/>
    <property type="project" value="InterPro"/>
</dbReference>
<dbReference type="PANTHER" id="PTHR47172">
    <property type="entry name" value="OS01G0976800 PROTEIN"/>
    <property type="match status" value="1"/>
</dbReference>
<feature type="region of interest" description="Disordered" evidence="7">
    <location>
        <begin position="401"/>
        <end position="423"/>
    </location>
</feature>
<proteinExistence type="predicted"/>
<feature type="region of interest" description="Disordered" evidence="7">
    <location>
        <begin position="304"/>
        <end position="342"/>
    </location>
</feature>
<dbReference type="RefSeq" id="XP_023464986.1">
    <property type="nucleotide sequence ID" value="XM_023609021.1"/>
</dbReference>
<dbReference type="InterPro" id="IPR013088">
    <property type="entry name" value="Znf_NHR/GATA"/>
</dbReference>
<dbReference type="CDD" id="cd00202">
    <property type="entry name" value="ZnF_GATA"/>
    <property type="match status" value="1"/>
</dbReference>
<name>A0A2G4SR69_RHIZD</name>
<dbReference type="Proteomes" id="UP000242254">
    <property type="component" value="Unassembled WGS sequence"/>
</dbReference>
<keyword evidence="5" id="KW-0804">Transcription</keyword>
<feature type="compositionally biased region" description="Low complexity" evidence="7">
    <location>
        <begin position="322"/>
        <end position="339"/>
    </location>
</feature>